<dbReference type="Proteomes" id="UP000580043">
    <property type="component" value="Unassembled WGS sequence"/>
</dbReference>
<gene>
    <name evidence="1" type="ORF">HHL15_19300</name>
</gene>
<dbReference type="EMBL" id="JABBGA010000019">
    <property type="protein sequence ID" value="NML27909.1"/>
    <property type="molecule type" value="Genomic_DNA"/>
</dbReference>
<name>A0A848G8Y9_9RHOO</name>
<reference evidence="1 2" key="1">
    <citation type="submission" date="2020-04" db="EMBL/GenBank/DDBJ databases">
        <title>Zoogloea sp. G-4-1-14 isolated from soil.</title>
        <authorList>
            <person name="Dahal R.H."/>
        </authorList>
    </citation>
    <scope>NUCLEOTIDE SEQUENCE [LARGE SCALE GENOMIC DNA]</scope>
    <source>
        <strain evidence="1 2">G-4-1-14</strain>
    </source>
</reference>
<proteinExistence type="predicted"/>
<accession>A0A848G8Y9</accession>
<evidence type="ECO:0000313" key="1">
    <source>
        <dbReference type="EMBL" id="NML27909.1"/>
    </source>
</evidence>
<comment type="caution">
    <text evidence="1">The sequence shown here is derived from an EMBL/GenBank/DDBJ whole genome shotgun (WGS) entry which is preliminary data.</text>
</comment>
<dbReference type="RefSeq" id="WP_169147436.1">
    <property type="nucleotide sequence ID" value="NZ_JABBGA010000019.1"/>
</dbReference>
<dbReference type="AlphaFoldDB" id="A0A848G8Y9"/>
<organism evidence="1 2">
    <name type="scientific">Zoogloea dura</name>
    <dbReference type="NCBI Taxonomy" id="2728840"/>
    <lineage>
        <taxon>Bacteria</taxon>
        <taxon>Pseudomonadati</taxon>
        <taxon>Pseudomonadota</taxon>
        <taxon>Betaproteobacteria</taxon>
        <taxon>Rhodocyclales</taxon>
        <taxon>Zoogloeaceae</taxon>
        <taxon>Zoogloea</taxon>
    </lineage>
</organism>
<protein>
    <submittedName>
        <fullName evidence="1">Uncharacterized protein</fullName>
    </submittedName>
</protein>
<sequence>MDPIYGGLAPDEALEIEKLARLLYEVRSARDEVLARLGAADDAQALACIVAGDIPEHPGYEDYLSARILAGLTGQIRAELATRLEEAQSR</sequence>
<keyword evidence="2" id="KW-1185">Reference proteome</keyword>
<evidence type="ECO:0000313" key="2">
    <source>
        <dbReference type="Proteomes" id="UP000580043"/>
    </source>
</evidence>